<dbReference type="PANTHER" id="PTHR45862">
    <property type="entry name" value="PROTEIN SGT1 HOMOLOG"/>
    <property type="match status" value="1"/>
</dbReference>
<dbReference type="InterPro" id="IPR011990">
    <property type="entry name" value="TPR-like_helical_dom_sf"/>
</dbReference>
<evidence type="ECO:0000256" key="1">
    <source>
        <dbReference type="PROSITE-ProRule" id="PRU00339"/>
    </source>
</evidence>
<dbReference type="InterPro" id="IPR019734">
    <property type="entry name" value="TPR_rpt"/>
</dbReference>
<accession>A0ABQ7T474</accession>
<feature type="repeat" description="TPR" evidence="1">
    <location>
        <begin position="13"/>
        <end position="46"/>
    </location>
</feature>
<dbReference type="Proteomes" id="UP000826234">
    <property type="component" value="Unassembled WGS sequence"/>
</dbReference>
<dbReference type="PROSITE" id="PS50005">
    <property type="entry name" value="TPR"/>
    <property type="match status" value="1"/>
</dbReference>
<protein>
    <submittedName>
        <fullName evidence="2">Uncharacterized protein</fullName>
    </submittedName>
</protein>
<dbReference type="SMART" id="SM00028">
    <property type="entry name" value="TPR"/>
    <property type="match status" value="2"/>
</dbReference>
<feature type="non-terminal residue" evidence="2">
    <location>
        <position position="1"/>
    </location>
</feature>
<dbReference type="Pfam" id="PF00515">
    <property type="entry name" value="TPR_1"/>
    <property type="match status" value="1"/>
</dbReference>
<keyword evidence="1" id="KW-0802">TPR repeat</keyword>
<dbReference type="EMBL" id="JAIPUX010001232">
    <property type="protein sequence ID" value="KAH0624444.1"/>
    <property type="molecule type" value="Genomic_DNA"/>
</dbReference>
<evidence type="ECO:0000313" key="3">
    <source>
        <dbReference type="Proteomes" id="UP000826234"/>
    </source>
</evidence>
<name>A0ABQ7T474_PHRPL</name>
<dbReference type="InterPro" id="IPR044563">
    <property type="entry name" value="Sgt1-like"/>
</dbReference>
<proteinExistence type="predicted"/>
<reference evidence="2 3" key="1">
    <citation type="journal article" date="2022" name="Gigascience">
        <title>A chromosome-level genome assembly and annotation of the desert horned lizard, Phrynosoma platyrhinos, provides insight into chromosomal rearrangements among reptiles.</title>
        <authorList>
            <person name="Koochekian N."/>
            <person name="Ascanio A."/>
            <person name="Farleigh K."/>
            <person name="Card D.C."/>
            <person name="Schield D.R."/>
            <person name="Castoe T.A."/>
            <person name="Jezkova T."/>
        </authorList>
    </citation>
    <scope>NUCLEOTIDE SEQUENCE [LARGE SCALE GENOMIC DNA]</scope>
    <source>
        <strain evidence="2">NK-2021</strain>
    </source>
</reference>
<dbReference type="SUPFAM" id="SSF48452">
    <property type="entry name" value="TPR-like"/>
    <property type="match status" value="1"/>
</dbReference>
<keyword evidence="3" id="KW-1185">Reference proteome</keyword>
<comment type="caution">
    <text evidence="2">The sequence shown here is derived from an EMBL/GenBank/DDBJ whole genome shotgun (WGS) entry which is preliminary data.</text>
</comment>
<evidence type="ECO:0000313" key="2">
    <source>
        <dbReference type="EMBL" id="KAH0624444.1"/>
    </source>
</evidence>
<dbReference type="Gene3D" id="1.25.40.10">
    <property type="entry name" value="Tetratricopeptide repeat domain"/>
    <property type="match status" value="1"/>
</dbReference>
<sequence length="118" mass="13477">KLTEAIELKPDDAEYYCQRAYAHILLHNYHDAITDAKKALSLDPNNAIAFLRQGISEYHMKNYVSALKSLNEGQKLDGKYKDMLRQVLLFGSKDVKKPSTVSSILLIYILKSICLSWQ</sequence>
<organism evidence="2 3">
    <name type="scientific">Phrynosoma platyrhinos</name>
    <name type="common">Desert horned lizard</name>
    <dbReference type="NCBI Taxonomy" id="52577"/>
    <lineage>
        <taxon>Eukaryota</taxon>
        <taxon>Metazoa</taxon>
        <taxon>Chordata</taxon>
        <taxon>Craniata</taxon>
        <taxon>Vertebrata</taxon>
        <taxon>Euteleostomi</taxon>
        <taxon>Lepidosauria</taxon>
        <taxon>Squamata</taxon>
        <taxon>Bifurcata</taxon>
        <taxon>Unidentata</taxon>
        <taxon>Episquamata</taxon>
        <taxon>Toxicofera</taxon>
        <taxon>Iguania</taxon>
        <taxon>Phrynosomatidae</taxon>
        <taxon>Phrynosomatinae</taxon>
        <taxon>Phrynosoma</taxon>
    </lineage>
</organism>
<gene>
    <name evidence="2" type="ORF">JD844_031874</name>
</gene>